<dbReference type="EMBL" id="BAAARB010000011">
    <property type="protein sequence ID" value="GAA2381984.1"/>
    <property type="molecule type" value="Genomic_DNA"/>
</dbReference>
<evidence type="ECO:0000256" key="3">
    <source>
        <dbReference type="ARBA" id="ARBA00022692"/>
    </source>
</evidence>
<feature type="transmembrane region" description="Helical" evidence="6">
    <location>
        <begin position="146"/>
        <end position="165"/>
    </location>
</feature>
<evidence type="ECO:0000256" key="4">
    <source>
        <dbReference type="ARBA" id="ARBA00022989"/>
    </source>
</evidence>
<protein>
    <submittedName>
        <fullName evidence="7">Cytochrome c oxidase assembly protein</fullName>
    </submittedName>
</protein>
<keyword evidence="8" id="KW-1185">Reference proteome</keyword>
<feature type="transmembrane region" description="Helical" evidence="6">
    <location>
        <begin position="177"/>
        <end position="200"/>
    </location>
</feature>
<keyword evidence="2" id="KW-1003">Cell membrane</keyword>
<evidence type="ECO:0000256" key="1">
    <source>
        <dbReference type="ARBA" id="ARBA00004651"/>
    </source>
</evidence>
<comment type="subcellular location">
    <subcellularLocation>
        <location evidence="1">Cell membrane</location>
        <topology evidence="1">Multi-pass membrane protein</topology>
    </subcellularLocation>
</comment>
<feature type="transmembrane region" description="Helical" evidence="6">
    <location>
        <begin position="57"/>
        <end position="82"/>
    </location>
</feature>
<accession>A0ABN3HJK6</accession>
<keyword evidence="4 6" id="KW-1133">Transmembrane helix</keyword>
<evidence type="ECO:0000313" key="7">
    <source>
        <dbReference type="EMBL" id="GAA2381984.1"/>
    </source>
</evidence>
<proteinExistence type="predicted"/>
<evidence type="ECO:0000313" key="8">
    <source>
        <dbReference type="Proteomes" id="UP001501170"/>
    </source>
</evidence>
<dbReference type="Proteomes" id="UP001501170">
    <property type="component" value="Unassembled WGS sequence"/>
</dbReference>
<gene>
    <name evidence="7" type="ORF">GCM10009855_22600</name>
</gene>
<name>A0ABN3HJK6_9ACTN</name>
<keyword evidence="5 6" id="KW-0472">Membrane</keyword>
<evidence type="ECO:0000256" key="2">
    <source>
        <dbReference type="ARBA" id="ARBA00022475"/>
    </source>
</evidence>
<dbReference type="Pfam" id="PF09678">
    <property type="entry name" value="Caa3_CtaG"/>
    <property type="match status" value="1"/>
</dbReference>
<feature type="transmembrane region" description="Helical" evidence="6">
    <location>
        <begin position="220"/>
        <end position="241"/>
    </location>
</feature>
<feature type="transmembrane region" description="Helical" evidence="6">
    <location>
        <begin position="32"/>
        <end position="50"/>
    </location>
</feature>
<keyword evidence="3 6" id="KW-0812">Transmembrane</keyword>
<evidence type="ECO:0000256" key="6">
    <source>
        <dbReference type="SAM" id="Phobius"/>
    </source>
</evidence>
<comment type="caution">
    <text evidence="7">The sequence shown here is derived from an EMBL/GenBank/DDBJ whole genome shotgun (WGS) entry which is preliminary data.</text>
</comment>
<reference evidence="7 8" key="1">
    <citation type="journal article" date="2019" name="Int. J. Syst. Evol. Microbiol.">
        <title>The Global Catalogue of Microorganisms (GCM) 10K type strain sequencing project: providing services to taxonomists for standard genome sequencing and annotation.</title>
        <authorList>
            <consortium name="The Broad Institute Genomics Platform"/>
            <consortium name="The Broad Institute Genome Sequencing Center for Infectious Disease"/>
            <person name="Wu L."/>
            <person name="Ma J."/>
        </authorList>
    </citation>
    <scope>NUCLEOTIDE SEQUENCE [LARGE SCALE GENOMIC DNA]</scope>
    <source>
        <strain evidence="7 8">JCM 16227</strain>
    </source>
</reference>
<organism evidence="7 8">
    <name type="scientific">Gordonia cholesterolivorans</name>
    <dbReference type="NCBI Taxonomy" id="559625"/>
    <lineage>
        <taxon>Bacteria</taxon>
        <taxon>Bacillati</taxon>
        <taxon>Actinomycetota</taxon>
        <taxon>Actinomycetes</taxon>
        <taxon>Mycobacteriales</taxon>
        <taxon>Gordoniaceae</taxon>
        <taxon>Gordonia</taxon>
    </lineage>
</organism>
<evidence type="ECO:0000256" key="5">
    <source>
        <dbReference type="ARBA" id="ARBA00023136"/>
    </source>
</evidence>
<dbReference type="InterPro" id="IPR019108">
    <property type="entry name" value="Caa3_assmbl_CtaG-rel"/>
</dbReference>
<sequence length="311" mass="33745">MATALIAVLTAAYVLCVLVRLRGGRPWPRSCLLWWFAAVATTIVALNSPLATYSGNLFWAHMIVHLLLITVIPALLVAAAPIRLIRSSSARTRTAVTSAVSSTPFQLLTRPAVTVPLYAAVLVTTHLTGFQQAMAQHMWIHHAETVLYLVTGYLLLLPLLGNEYVGRHLVFPLRAATIIACMVPDAIVGVTLMMSPHIIAPAYSRSRPDWGPTALADQTAAGAIMWVAGDGLMMVLILVIAREWVATRESSFGGWLDGVRARATLGANTAALDDDAAALDAYNARLAALHHMPRPHHQSEESVHDDRPHRR</sequence>